<dbReference type="PROSITE" id="PS50110">
    <property type="entry name" value="RESPONSE_REGULATORY"/>
    <property type="match status" value="1"/>
</dbReference>
<dbReference type="SUPFAM" id="SSF52172">
    <property type="entry name" value="CheY-like"/>
    <property type="match status" value="1"/>
</dbReference>
<dbReference type="CDD" id="cd00383">
    <property type="entry name" value="trans_reg_C"/>
    <property type="match status" value="1"/>
</dbReference>
<dbReference type="InterPro" id="IPR039420">
    <property type="entry name" value="WalR-like"/>
</dbReference>
<dbReference type="EMBL" id="PGFH01000002">
    <property type="protein sequence ID" value="PJJ78440.1"/>
    <property type="molecule type" value="Genomic_DNA"/>
</dbReference>
<dbReference type="InterPro" id="IPR001789">
    <property type="entry name" value="Sig_transdc_resp-reg_receiver"/>
</dbReference>
<dbReference type="SMART" id="SM00862">
    <property type="entry name" value="Trans_reg_C"/>
    <property type="match status" value="1"/>
</dbReference>
<name>A0A2M9D2M4_9MICO</name>
<proteinExistence type="predicted"/>
<dbReference type="PANTHER" id="PTHR48111:SF28">
    <property type="entry name" value="TRANSCRIPTIONAL REGULATORY PROTEIN TCRX-RELATED"/>
    <property type="match status" value="1"/>
</dbReference>
<dbReference type="OrthoDB" id="9812490at2"/>
<evidence type="ECO:0000259" key="9">
    <source>
        <dbReference type="PROSITE" id="PS51755"/>
    </source>
</evidence>
<dbReference type="PANTHER" id="PTHR48111">
    <property type="entry name" value="REGULATOR OF RPOS"/>
    <property type="match status" value="1"/>
</dbReference>
<evidence type="ECO:0000313" key="11">
    <source>
        <dbReference type="Proteomes" id="UP000231742"/>
    </source>
</evidence>
<dbReference type="GO" id="GO:0000976">
    <property type="term" value="F:transcription cis-regulatory region binding"/>
    <property type="evidence" value="ECO:0007669"/>
    <property type="project" value="TreeGrafter"/>
</dbReference>
<keyword evidence="1 6" id="KW-0597">Phosphoprotein</keyword>
<gene>
    <name evidence="10" type="ORF">CLV85_2011</name>
</gene>
<dbReference type="Gene3D" id="3.40.50.2300">
    <property type="match status" value="1"/>
</dbReference>
<dbReference type="GO" id="GO:0032993">
    <property type="term" value="C:protein-DNA complex"/>
    <property type="evidence" value="ECO:0007669"/>
    <property type="project" value="TreeGrafter"/>
</dbReference>
<protein>
    <submittedName>
        <fullName evidence="10">Two-component system OmpR family response regulator</fullName>
    </submittedName>
</protein>
<dbReference type="SUPFAM" id="SSF46894">
    <property type="entry name" value="C-terminal effector domain of the bipartite response regulators"/>
    <property type="match status" value="1"/>
</dbReference>
<evidence type="ECO:0000256" key="3">
    <source>
        <dbReference type="ARBA" id="ARBA00023015"/>
    </source>
</evidence>
<evidence type="ECO:0000256" key="5">
    <source>
        <dbReference type="ARBA" id="ARBA00023163"/>
    </source>
</evidence>
<evidence type="ECO:0000256" key="1">
    <source>
        <dbReference type="ARBA" id="ARBA00022553"/>
    </source>
</evidence>
<evidence type="ECO:0000256" key="2">
    <source>
        <dbReference type="ARBA" id="ARBA00023012"/>
    </source>
</evidence>
<keyword evidence="5" id="KW-0804">Transcription</keyword>
<dbReference type="Gene3D" id="1.10.10.10">
    <property type="entry name" value="Winged helix-like DNA-binding domain superfamily/Winged helix DNA-binding domain"/>
    <property type="match status" value="1"/>
</dbReference>
<dbReference type="GO" id="GO:0000156">
    <property type="term" value="F:phosphorelay response regulator activity"/>
    <property type="evidence" value="ECO:0007669"/>
    <property type="project" value="TreeGrafter"/>
</dbReference>
<dbReference type="GO" id="GO:0006355">
    <property type="term" value="P:regulation of DNA-templated transcription"/>
    <property type="evidence" value="ECO:0007669"/>
    <property type="project" value="InterPro"/>
</dbReference>
<dbReference type="SMART" id="SM00448">
    <property type="entry name" value="REC"/>
    <property type="match status" value="1"/>
</dbReference>
<dbReference type="InterPro" id="IPR016032">
    <property type="entry name" value="Sig_transdc_resp-reg_C-effctor"/>
</dbReference>
<dbReference type="Gene3D" id="6.10.250.690">
    <property type="match status" value="1"/>
</dbReference>
<dbReference type="InterPro" id="IPR036388">
    <property type="entry name" value="WH-like_DNA-bd_sf"/>
</dbReference>
<feature type="modified residue" description="4-aspartylphosphate" evidence="6">
    <location>
        <position position="74"/>
    </location>
</feature>
<dbReference type="InterPro" id="IPR011006">
    <property type="entry name" value="CheY-like_superfamily"/>
</dbReference>
<comment type="caution">
    <text evidence="10">The sequence shown here is derived from an EMBL/GenBank/DDBJ whole genome shotgun (WGS) entry which is preliminary data.</text>
</comment>
<evidence type="ECO:0000256" key="4">
    <source>
        <dbReference type="ARBA" id="ARBA00023125"/>
    </source>
</evidence>
<evidence type="ECO:0000256" key="6">
    <source>
        <dbReference type="PROSITE-ProRule" id="PRU00169"/>
    </source>
</evidence>
<dbReference type="Pfam" id="PF00486">
    <property type="entry name" value="Trans_reg_C"/>
    <property type="match status" value="1"/>
</dbReference>
<dbReference type="RefSeq" id="WP_100389483.1">
    <property type="nucleotide sequence ID" value="NZ_BMZU01000002.1"/>
</dbReference>
<dbReference type="PROSITE" id="PS51755">
    <property type="entry name" value="OMPR_PHOB"/>
    <property type="match status" value="1"/>
</dbReference>
<dbReference type="AlphaFoldDB" id="A0A2M9D2M4"/>
<dbReference type="Pfam" id="PF00072">
    <property type="entry name" value="Response_reg"/>
    <property type="match status" value="1"/>
</dbReference>
<keyword evidence="2" id="KW-0902">Two-component regulatory system</keyword>
<feature type="domain" description="OmpR/PhoB-type" evidence="9">
    <location>
        <begin position="151"/>
        <end position="248"/>
    </location>
</feature>
<dbReference type="FunFam" id="1.10.10.10:FF:000005">
    <property type="entry name" value="Two-component system response regulator"/>
    <property type="match status" value="1"/>
</dbReference>
<evidence type="ECO:0000313" key="10">
    <source>
        <dbReference type="EMBL" id="PJJ78440.1"/>
    </source>
</evidence>
<dbReference type="CDD" id="cd17615">
    <property type="entry name" value="REC_OmpR_MtPhoP-like"/>
    <property type="match status" value="1"/>
</dbReference>
<feature type="DNA-binding region" description="OmpR/PhoB-type" evidence="7">
    <location>
        <begin position="151"/>
        <end position="248"/>
    </location>
</feature>
<dbReference type="FunFam" id="3.40.50.2300:FF:000001">
    <property type="entry name" value="DNA-binding response regulator PhoB"/>
    <property type="match status" value="1"/>
</dbReference>
<evidence type="ECO:0000256" key="7">
    <source>
        <dbReference type="PROSITE-ProRule" id="PRU01091"/>
    </source>
</evidence>
<accession>A0A2M9D2M4</accession>
<dbReference type="Proteomes" id="UP000231742">
    <property type="component" value="Unassembled WGS sequence"/>
</dbReference>
<dbReference type="InterPro" id="IPR001867">
    <property type="entry name" value="OmpR/PhoB-type_DNA-bd"/>
</dbReference>
<keyword evidence="4 7" id="KW-0238">DNA-binding</keyword>
<keyword evidence="11" id="KW-1185">Reference proteome</keyword>
<organism evidence="10 11">
    <name type="scientific">Salinibacterium amurskyense</name>
    <dbReference type="NCBI Taxonomy" id="205941"/>
    <lineage>
        <taxon>Bacteria</taxon>
        <taxon>Bacillati</taxon>
        <taxon>Actinomycetota</taxon>
        <taxon>Actinomycetes</taxon>
        <taxon>Micrococcales</taxon>
        <taxon>Microbacteriaceae</taxon>
        <taxon>Salinibacterium</taxon>
    </lineage>
</organism>
<sequence length="250" mass="27643">MTQSHHLPAVQAQPRLSRADGTAIRAVVVDDEDSLTDLLSMALRYEGWDVRLASDGPSALSTIREFKPDIVVLDIMLPGLDGLSVLSRLRADGIQTPILFLTAKDSVDDRIAGLTVGGDDYVTKPFSLEELVARLRALLRRSALTIAGESNPIIEVGDLMLDESTYEVSRAGTPVELTATEFELLRYLMRNPRRVLSRAQILDRVWSYDFGGKASVVEIYISYLRKKVDVLGPPMIQTVRGVGYMLRAPE</sequence>
<keyword evidence="3" id="KW-0805">Transcription regulation</keyword>
<reference evidence="10 11" key="1">
    <citation type="submission" date="2017-11" db="EMBL/GenBank/DDBJ databases">
        <title>Genomic Encyclopedia of Archaeal and Bacterial Type Strains, Phase II (KMG-II): From Individual Species to Whole Genera.</title>
        <authorList>
            <person name="Goeker M."/>
        </authorList>
    </citation>
    <scope>NUCLEOTIDE SEQUENCE [LARGE SCALE GENOMIC DNA]</scope>
    <source>
        <strain evidence="10 11">DSM 16400</strain>
    </source>
</reference>
<feature type="domain" description="Response regulatory" evidence="8">
    <location>
        <begin position="25"/>
        <end position="139"/>
    </location>
</feature>
<dbReference type="GO" id="GO:0005829">
    <property type="term" value="C:cytosol"/>
    <property type="evidence" value="ECO:0007669"/>
    <property type="project" value="TreeGrafter"/>
</dbReference>
<evidence type="ECO:0000259" key="8">
    <source>
        <dbReference type="PROSITE" id="PS50110"/>
    </source>
</evidence>